<evidence type="ECO:0000313" key="7">
    <source>
        <dbReference type="EMBL" id="PWR03560.1"/>
    </source>
</evidence>
<protein>
    <submittedName>
        <fullName evidence="7">YitT family protein</fullName>
    </submittedName>
</protein>
<feature type="transmembrane region" description="Helical" evidence="6">
    <location>
        <begin position="112"/>
        <end position="130"/>
    </location>
</feature>
<gene>
    <name evidence="7" type="ORF">DKT77_06345</name>
</gene>
<accession>A0A2V2LDC6</accession>
<organism evidence="7 8">
    <name type="scientific">Meridianimarinicoccus roseus</name>
    <dbReference type="NCBI Taxonomy" id="2072018"/>
    <lineage>
        <taxon>Bacteria</taxon>
        <taxon>Pseudomonadati</taxon>
        <taxon>Pseudomonadota</taxon>
        <taxon>Alphaproteobacteria</taxon>
        <taxon>Rhodobacterales</taxon>
        <taxon>Paracoccaceae</taxon>
        <taxon>Meridianimarinicoccus</taxon>
    </lineage>
</organism>
<keyword evidence="2" id="KW-1003">Cell membrane</keyword>
<comment type="caution">
    <text evidence="7">The sequence shown here is derived from an EMBL/GenBank/DDBJ whole genome shotgun (WGS) entry which is preliminary data.</text>
</comment>
<sequence>MPPQDPQAVAHSPLEDAQGLGMGVLLCGLGITLLSYLGFMTGQTAGIALILSYVTGISFGWVFFAINIPFYWLAQKRLGWEFTLKSLGCVTGLSVATELMPRGLRLEALDPLLGVVLFGAVTGLGLLAIFRHKGSLGGIGVVALMVQDRTGFRAGYVQLAVDACIFAVAFALFPPRVVIFSLIGAVVLNGVIAFNHRRDRYIAP</sequence>
<dbReference type="InterPro" id="IPR003740">
    <property type="entry name" value="YitT"/>
</dbReference>
<feature type="transmembrane region" description="Helical" evidence="6">
    <location>
        <begin position="177"/>
        <end position="194"/>
    </location>
</feature>
<evidence type="ECO:0000256" key="2">
    <source>
        <dbReference type="ARBA" id="ARBA00022475"/>
    </source>
</evidence>
<dbReference type="OrthoDB" id="3296441at2"/>
<dbReference type="GO" id="GO:0005886">
    <property type="term" value="C:plasma membrane"/>
    <property type="evidence" value="ECO:0007669"/>
    <property type="project" value="UniProtKB-SubCell"/>
</dbReference>
<dbReference type="AlphaFoldDB" id="A0A2V2LDC6"/>
<comment type="subcellular location">
    <subcellularLocation>
        <location evidence="1">Cell membrane</location>
        <topology evidence="1">Multi-pass membrane protein</topology>
    </subcellularLocation>
</comment>
<keyword evidence="5 6" id="KW-0472">Membrane</keyword>
<keyword evidence="3 6" id="KW-0812">Transmembrane</keyword>
<keyword evidence="4 6" id="KW-1133">Transmembrane helix</keyword>
<name>A0A2V2LDC6_9RHOB</name>
<evidence type="ECO:0000256" key="6">
    <source>
        <dbReference type="SAM" id="Phobius"/>
    </source>
</evidence>
<dbReference type="Proteomes" id="UP000245680">
    <property type="component" value="Unassembled WGS sequence"/>
</dbReference>
<keyword evidence="8" id="KW-1185">Reference proteome</keyword>
<feature type="transmembrane region" description="Helical" evidence="6">
    <location>
        <begin position="20"/>
        <end position="39"/>
    </location>
</feature>
<evidence type="ECO:0000256" key="5">
    <source>
        <dbReference type="ARBA" id="ARBA00023136"/>
    </source>
</evidence>
<dbReference type="InterPro" id="IPR051461">
    <property type="entry name" value="UPF0750_membrane"/>
</dbReference>
<dbReference type="Pfam" id="PF02588">
    <property type="entry name" value="YitT_membrane"/>
    <property type="match status" value="1"/>
</dbReference>
<evidence type="ECO:0000256" key="1">
    <source>
        <dbReference type="ARBA" id="ARBA00004651"/>
    </source>
</evidence>
<dbReference type="EMBL" id="QGKU01000026">
    <property type="protein sequence ID" value="PWR03560.1"/>
    <property type="molecule type" value="Genomic_DNA"/>
</dbReference>
<feature type="transmembrane region" description="Helical" evidence="6">
    <location>
        <begin position="46"/>
        <end position="72"/>
    </location>
</feature>
<feature type="transmembrane region" description="Helical" evidence="6">
    <location>
        <begin position="151"/>
        <end position="171"/>
    </location>
</feature>
<evidence type="ECO:0000256" key="4">
    <source>
        <dbReference type="ARBA" id="ARBA00022989"/>
    </source>
</evidence>
<proteinExistence type="predicted"/>
<dbReference type="PANTHER" id="PTHR33545:SF5">
    <property type="entry name" value="UPF0750 MEMBRANE PROTEIN YITT"/>
    <property type="match status" value="1"/>
</dbReference>
<evidence type="ECO:0000313" key="8">
    <source>
        <dbReference type="Proteomes" id="UP000245680"/>
    </source>
</evidence>
<reference evidence="7 8" key="1">
    <citation type="submission" date="2018-05" db="EMBL/GenBank/DDBJ databases">
        <title>Rhodobacteraceae gen. nov., sp. nov. isolated from sea water.</title>
        <authorList>
            <person name="Ren Y."/>
        </authorList>
    </citation>
    <scope>NUCLEOTIDE SEQUENCE [LARGE SCALE GENOMIC DNA]</scope>
    <source>
        <strain evidence="7 8">TG-679</strain>
    </source>
</reference>
<dbReference type="PANTHER" id="PTHR33545">
    <property type="entry name" value="UPF0750 MEMBRANE PROTEIN YITT-RELATED"/>
    <property type="match status" value="1"/>
</dbReference>
<evidence type="ECO:0000256" key="3">
    <source>
        <dbReference type="ARBA" id="ARBA00022692"/>
    </source>
</evidence>